<evidence type="ECO:0000313" key="2">
    <source>
        <dbReference type="Proteomes" id="UP000054217"/>
    </source>
</evidence>
<dbReference type="EMBL" id="KN831959">
    <property type="protein sequence ID" value="KIO07847.1"/>
    <property type="molecule type" value="Genomic_DNA"/>
</dbReference>
<dbReference type="AlphaFoldDB" id="A0A0C3KE30"/>
<name>A0A0C3KE30_PISTI</name>
<dbReference type="Proteomes" id="UP000054217">
    <property type="component" value="Unassembled WGS sequence"/>
</dbReference>
<accession>A0A0C3KE30</accession>
<gene>
    <name evidence="1" type="ORF">M404DRAFT_8454</name>
</gene>
<keyword evidence="2" id="KW-1185">Reference proteome</keyword>
<organism evidence="1 2">
    <name type="scientific">Pisolithus tinctorius Marx 270</name>
    <dbReference type="NCBI Taxonomy" id="870435"/>
    <lineage>
        <taxon>Eukaryota</taxon>
        <taxon>Fungi</taxon>
        <taxon>Dikarya</taxon>
        <taxon>Basidiomycota</taxon>
        <taxon>Agaricomycotina</taxon>
        <taxon>Agaricomycetes</taxon>
        <taxon>Agaricomycetidae</taxon>
        <taxon>Boletales</taxon>
        <taxon>Sclerodermatineae</taxon>
        <taxon>Pisolithaceae</taxon>
        <taxon>Pisolithus</taxon>
    </lineage>
</organism>
<evidence type="ECO:0000313" key="1">
    <source>
        <dbReference type="EMBL" id="KIO07847.1"/>
    </source>
</evidence>
<reference evidence="2" key="2">
    <citation type="submission" date="2015-01" db="EMBL/GenBank/DDBJ databases">
        <title>Evolutionary Origins and Diversification of the Mycorrhizal Mutualists.</title>
        <authorList>
            <consortium name="DOE Joint Genome Institute"/>
            <consortium name="Mycorrhizal Genomics Consortium"/>
            <person name="Kohler A."/>
            <person name="Kuo A."/>
            <person name="Nagy L.G."/>
            <person name="Floudas D."/>
            <person name="Copeland A."/>
            <person name="Barry K.W."/>
            <person name="Cichocki N."/>
            <person name="Veneault-Fourrey C."/>
            <person name="LaButti K."/>
            <person name="Lindquist E.A."/>
            <person name="Lipzen A."/>
            <person name="Lundell T."/>
            <person name="Morin E."/>
            <person name="Murat C."/>
            <person name="Riley R."/>
            <person name="Ohm R."/>
            <person name="Sun H."/>
            <person name="Tunlid A."/>
            <person name="Henrissat B."/>
            <person name="Grigoriev I.V."/>
            <person name="Hibbett D.S."/>
            <person name="Martin F."/>
        </authorList>
    </citation>
    <scope>NUCLEOTIDE SEQUENCE [LARGE SCALE GENOMIC DNA]</scope>
    <source>
        <strain evidence="2">Marx 270</strain>
    </source>
</reference>
<reference evidence="1 2" key="1">
    <citation type="submission" date="2014-04" db="EMBL/GenBank/DDBJ databases">
        <authorList>
            <consortium name="DOE Joint Genome Institute"/>
            <person name="Kuo A."/>
            <person name="Kohler A."/>
            <person name="Costa M.D."/>
            <person name="Nagy L.G."/>
            <person name="Floudas D."/>
            <person name="Copeland A."/>
            <person name="Barry K.W."/>
            <person name="Cichocki N."/>
            <person name="Veneault-Fourrey C."/>
            <person name="LaButti K."/>
            <person name="Lindquist E.A."/>
            <person name="Lipzen A."/>
            <person name="Lundell T."/>
            <person name="Morin E."/>
            <person name="Murat C."/>
            <person name="Sun H."/>
            <person name="Tunlid A."/>
            <person name="Henrissat B."/>
            <person name="Grigoriev I.V."/>
            <person name="Hibbett D.S."/>
            <person name="Martin F."/>
            <person name="Nordberg H.P."/>
            <person name="Cantor M.N."/>
            <person name="Hua S.X."/>
        </authorList>
    </citation>
    <scope>NUCLEOTIDE SEQUENCE [LARGE SCALE GENOMIC DNA]</scope>
    <source>
        <strain evidence="1 2">Marx 270</strain>
    </source>
</reference>
<dbReference type="HOGENOM" id="CLU_937243_0_0_1"/>
<protein>
    <submittedName>
        <fullName evidence="1">Uncharacterized protein</fullName>
    </submittedName>
</protein>
<dbReference type="OrthoDB" id="10649035at2759"/>
<sequence>MTGKQQPAVATNLGDPLIEVPRSGVTTQSSWLSLRGHLPTATPTPSLSLASCHREGPVDAQVAPFSLTVVDVLQRKAFCIPSGTVSSLCIMTCTATVFTGNLSRSVSSPIIRVMGADADKRSERDSDGLTQASGLYTGNEYPHKYQYAVSMNTDLLATTPTSCATFQHGPLRHGKKKRASRTPHPRWCILRDRNNKSAKSFSRFGGEYVKGGGELSGKVTTFRFWRTMANGSTIASHVIQNAMASTPYWENNGLERYSPDTRAVIAAESRFTYANFSRNGRRFLRQRDSVTNTERVK</sequence>
<dbReference type="InParanoid" id="A0A0C3KE30"/>
<proteinExistence type="predicted"/>